<evidence type="ECO:0000256" key="5">
    <source>
        <dbReference type="ARBA" id="ARBA00022927"/>
    </source>
</evidence>
<protein>
    <submittedName>
        <fullName evidence="12">YidC/Oxa1 family membrane protein insertase</fullName>
    </submittedName>
</protein>
<feature type="transmembrane region" description="Helical" evidence="10">
    <location>
        <begin position="95"/>
        <end position="115"/>
    </location>
</feature>
<comment type="caution">
    <text evidence="12">The sequence shown here is derived from an EMBL/GenBank/DDBJ whole genome shotgun (WGS) entry which is preliminary data.</text>
</comment>
<dbReference type="EMBL" id="DUTP01000005">
    <property type="protein sequence ID" value="HHX99600.1"/>
    <property type="molecule type" value="Genomic_DNA"/>
</dbReference>
<keyword evidence="7 10" id="KW-0472">Membrane</keyword>
<dbReference type="InterPro" id="IPR001708">
    <property type="entry name" value="YidC/ALB3/OXA1/COX18"/>
</dbReference>
<evidence type="ECO:0000256" key="6">
    <source>
        <dbReference type="ARBA" id="ARBA00022989"/>
    </source>
</evidence>
<feature type="transmembrane region" description="Helical" evidence="10">
    <location>
        <begin position="29"/>
        <end position="48"/>
    </location>
</feature>
<keyword evidence="3" id="KW-1003">Cell membrane</keyword>
<evidence type="ECO:0000256" key="8">
    <source>
        <dbReference type="ARBA" id="ARBA00023186"/>
    </source>
</evidence>
<keyword evidence="6 10" id="KW-1133">Transmembrane helix</keyword>
<name>A0A832R991_9BACT</name>
<dbReference type="InterPro" id="IPR047196">
    <property type="entry name" value="YidC_ALB_C"/>
</dbReference>
<evidence type="ECO:0000256" key="9">
    <source>
        <dbReference type="RuleBase" id="RU003945"/>
    </source>
</evidence>
<keyword evidence="2" id="KW-0813">Transport</keyword>
<proteinExistence type="inferred from homology"/>
<dbReference type="GO" id="GO:0032977">
    <property type="term" value="F:membrane insertase activity"/>
    <property type="evidence" value="ECO:0007669"/>
    <property type="project" value="InterPro"/>
</dbReference>
<feature type="transmembrane region" description="Helical" evidence="10">
    <location>
        <begin position="248"/>
        <end position="266"/>
    </location>
</feature>
<dbReference type="GO" id="GO:0005886">
    <property type="term" value="C:plasma membrane"/>
    <property type="evidence" value="ECO:0007669"/>
    <property type="project" value="UniProtKB-SubCell"/>
</dbReference>
<reference evidence="12 13" key="1">
    <citation type="journal article" date="2020" name="Biotechnol. Biofuels">
        <title>New insights from the biogas microbiome by comprehensive genome-resolved metagenomics of nearly 1600 species originating from multiple anaerobic digesters.</title>
        <authorList>
            <person name="Campanaro S."/>
            <person name="Treu L."/>
            <person name="Rodriguez-R L.M."/>
            <person name="Kovalovszki A."/>
            <person name="Ziels R.M."/>
            <person name="Maus I."/>
            <person name="Zhu X."/>
            <person name="Kougias P.G."/>
            <person name="Basile A."/>
            <person name="Luo G."/>
            <person name="Schluter A."/>
            <person name="Konstantinidis K.T."/>
            <person name="Angelidaki I."/>
        </authorList>
    </citation>
    <scope>NUCLEOTIDE SEQUENCE [LARGE SCALE GENOMIC DNA]</scope>
    <source>
        <strain evidence="12">AS05jafATM_89</strain>
    </source>
</reference>
<keyword evidence="5" id="KW-0653">Protein transport</keyword>
<dbReference type="CDD" id="cd20070">
    <property type="entry name" value="5TM_YidC_Alb3"/>
    <property type="match status" value="1"/>
</dbReference>
<evidence type="ECO:0000313" key="13">
    <source>
        <dbReference type="Proteomes" id="UP000576550"/>
    </source>
</evidence>
<dbReference type="Pfam" id="PF02096">
    <property type="entry name" value="60KD_IMP"/>
    <property type="match status" value="1"/>
</dbReference>
<evidence type="ECO:0000256" key="2">
    <source>
        <dbReference type="ARBA" id="ARBA00022448"/>
    </source>
</evidence>
<keyword evidence="8" id="KW-0143">Chaperone</keyword>
<dbReference type="NCBIfam" id="TIGR03592">
    <property type="entry name" value="yidC_oxa1_cterm"/>
    <property type="match status" value="1"/>
</dbReference>
<dbReference type="GO" id="GO:0051205">
    <property type="term" value="P:protein insertion into membrane"/>
    <property type="evidence" value="ECO:0007669"/>
    <property type="project" value="TreeGrafter"/>
</dbReference>
<evidence type="ECO:0000256" key="4">
    <source>
        <dbReference type="ARBA" id="ARBA00022692"/>
    </source>
</evidence>
<feature type="domain" description="Membrane insertase YidC/Oxa/ALB C-terminal" evidence="11">
    <location>
        <begin position="30"/>
        <end position="265"/>
    </location>
</feature>
<dbReference type="Proteomes" id="UP000576550">
    <property type="component" value="Unassembled WGS sequence"/>
</dbReference>
<gene>
    <name evidence="12" type="ORF">GX533_02925</name>
</gene>
<dbReference type="PANTHER" id="PTHR12428">
    <property type="entry name" value="OXA1"/>
    <property type="match status" value="1"/>
</dbReference>
<evidence type="ECO:0000256" key="1">
    <source>
        <dbReference type="ARBA" id="ARBA00004651"/>
    </source>
</evidence>
<evidence type="ECO:0000259" key="11">
    <source>
        <dbReference type="Pfam" id="PF02096"/>
    </source>
</evidence>
<sequence length="292" mass="33464">MFGWIWQNIFYNPILNLSMVLYHLFGDNLGWVIIVLAIFFRLLLLPLVKKQNEMSKKMAALKPQLDALQKKYGNNQEKLSQEQIKLYKKVGYNPFGCFATIIPQFFILILLSNVIRNIGADNLTGIYPFVHNWISGGKDIVVNMSFVGMDLTKMFSQITPKFGKEGIGYLILAIVVGLSQFAASKITMVMQKSMTGQEVKKKQDVKKKKKLTKDEEILQKVQEGLGRSTAYILPAMTVIFAIRMPAYLSIYWIAQSLALVLQYMILDWDKSKEGVQNFFTQLKKKKDLKPEK</sequence>
<accession>A0A832R991</accession>
<keyword evidence="4 9" id="KW-0812">Transmembrane</keyword>
<dbReference type="InterPro" id="IPR028055">
    <property type="entry name" value="YidC/Oxa/ALB_C"/>
</dbReference>
<feature type="transmembrane region" description="Helical" evidence="10">
    <location>
        <begin position="166"/>
        <end position="184"/>
    </location>
</feature>
<evidence type="ECO:0000256" key="7">
    <source>
        <dbReference type="ARBA" id="ARBA00023136"/>
    </source>
</evidence>
<dbReference type="GO" id="GO:0015031">
    <property type="term" value="P:protein transport"/>
    <property type="evidence" value="ECO:0007669"/>
    <property type="project" value="UniProtKB-KW"/>
</dbReference>
<evidence type="ECO:0000313" key="12">
    <source>
        <dbReference type="EMBL" id="HHX99600.1"/>
    </source>
</evidence>
<dbReference type="AlphaFoldDB" id="A0A832R991"/>
<comment type="similarity">
    <text evidence="9">Belongs to the OXA1/ALB3/YidC family.</text>
</comment>
<dbReference type="PANTHER" id="PTHR12428:SF65">
    <property type="entry name" value="CYTOCHROME C OXIDASE ASSEMBLY PROTEIN COX18, MITOCHONDRIAL"/>
    <property type="match status" value="1"/>
</dbReference>
<organism evidence="12 13">
    <name type="scientific">Candidatus Dojkabacteria bacterium</name>
    <dbReference type="NCBI Taxonomy" id="2099670"/>
    <lineage>
        <taxon>Bacteria</taxon>
        <taxon>Candidatus Dojkabacteria</taxon>
    </lineage>
</organism>
<evidence type="ECO:0000256" key="10">
    <source>
        <dbReference type="SAM" id="Phobius"/>
    </source>
</evidence>
<comment type="subcellular location">
    <subcellularLocation>
        <location evidence="1">Cell membrane</location>
        <topology evidence="1">Multi-pass membrane protein</topology>
    </subcellularLocation>
    <subcellularLocation>
        <location evidence="9">Membrane</location>
        <topology evidence="9">Multi-pass membrane protein</topology>
    </subcellularLocation>
</comment>
<evidence type="ECO:0000256" key="3">
    <source>
        <dbReference type="ARBA" id="ARBA00022475"/>
    </source>
</evidence>